<dbReference type="AlphaFoldDB" id="A0A915IZH4"/>
<dbReference type="Proteomes" id="UP000887565">
    <property type="component" value="Unplaced"/>
</dbReference>
<organism evidence="1 2">
    <name type="scientific">Romanomermis culicivorax</name>
    <name type="common">Nematode worm</name>
    <dbReference type="NCBI Taxonomy" id="13658"/>
    <lineage>
        <taxon>Eukaryota</taxon>
        <taxon>Metazoa</taxon>
        <taxon>Ecdysozoa</taxon>
        <taxon>Nematoda</taxon>
        <taxon>Enoplea</taxon>
        <taxon>Dorylaimia</taxon>
        <taxon>Mermithida</taxon>
        <taxon>Mermithoidea</taxon>
        <taxon>Mermithidae</taxon>
        <taxon>Romanomermis</taxon>
    </lineage>
</organism>
<dbReference type="WBParaSite" id="nRc.2.0.1.t19234-RA">
    <property type="protein sequence ID" value="nRc.2.0.1.t19234-RA"/>
    <property type="gene ID" value="nRc.2.0.1.g19234"/>
</dbReference>
<proteinExistence type="predicted"/>
<accession>A0A915IZH4</accession>
<name>A0A915IZH4_ROMCU</name>
<keyword evidence="1" id="KW-1185">Reference proteome</keyword>
<sequence length="71" mass="8118">LTRPLTYIGEYSPSVTLSCTHFAWSKVYGCWLKHAESEEEVRKSFVEGVYACGIVRDRFKKASSNTKQGRK</sequence>
<reference evidence="2" key="1">
    <citation type="submission" date="2022-11" db="UniProtKB">
        <authorList>
            <consortium name="WormBaseParasite"/>
        </authorList>
    </citation>
    <scope>IDENTIFICATION</scope>
</reference>
<evidence type="ECO:0000313" key="2">
    <source>
        <dbReference type="WBParaSite" id="nRc.2.0.1.t19234-RA"/>
    </source>
</evidence>
<protein>
    <submittedName>
        <fullName evidence="2">Uncharacterized protein</fullName>
    </submittedName>
</protein>
<evidence type="ECO:0000313" key="1">
    <source>
        <dbReference type="Proteomes" id="UP000887565"/>
    </source>
</evidence>